<feature type="transmembrane region" description="Helical" evidence="1">
    <location>
        <begin position="166"/>
        <end position="188"/>
    </location>
</feature>
<dbReference type="Proteomes" id="UP000053593">
    <property type="component" value="Unassembled WGS sequence"/>
</dbReference>
<keyword evidence="1" id="KW-1133">Transmembrane helix</keyword>
<name>A0A0D0CKU9_9AGAR</name>
<keyword evidence="1" id="KW-0472">Membrane</keyword>
<protein>
    <submittedName>
        <fullName evidence="2">Uncharacterized protein</fullName>
    </submittedName>
</protein>
<evidence type="ECO:0000313" key="3">
    <source>
        <dbReference type="Proteomes" id="UP000053593"/>
    </source>
</evidence>
<dbReference type="EMBL" id="KN834764">
    <property type="protein sequence ID" value="KIK63509.1"/>
    <property type="molecule type" value="Genomic_DNA"/>
</dbReference>
<feature type="transmembrane region" description="Helical" evidence="1">
    <location>
        <begin position="251"/>
        <end position="275"/>
    </location>
</feature>
<evidence type="ECO:0000256" key="1">
    <source>
        <dbReference type="SAM" id="Phobius"/>
    </source>
</evidence>
<feature type="transmembrane region" description="Helical" evidence="1">
    <location>
        <begin position="80"/>
        <end position="101"/>
    </location>
</feature>
<keyword evidence="3" id="KW-1185">Reference proteome</keyword>
<gene>
    <name evidence="2" type="ORF">GYMLUDRAFT_241979</name>
</gene>
<sequence>MKIYKARKQPVRESSLLKSSDYILMENTITDDQVLIALLGKDFLFDAVNLAIQAFGWGVFVAGFGVAIQLMLAKARTRSLTVLSICLVVIFIAFVCEYVLLTGTILSEVSELFIATSQDELQARLDANDASLIRWEYFFSWPDNVNLLLSDAIVAWRAWVLSEKKIWRIILAALMIVNIGFNVADCIFQDIEIKQEVDGSSIVDWMSTAFSLAVNVCATSLIAWKYWNYLHFMKKHWQKAKGTKKSHVQDILLLLIESGVIFCGIQLTCVITVILRTIREQDLNISIADGVATTVLSVITAWYPVAVVILVSKDYLVGVETFHHVAGSQMANDFTPSA</sequence>
<dbReference type="AlphaFoldDB" id="A0A0D0CKU9"/>
<accession>A0A0D0CKU9</accession>
<proteinExistence type="predicted"/>
<organism evidence="2 3">
    <name type="scientific">Collybiopsis luxurians FD-317 M1</name>
    <dbReference type="NCBI Taxonomy" id="944289"/>
    <lineage>
        <taxon>Eukaryota</taxon>
        <taxon>Fungi</taxon>
        <taxon>Dikarya</taxon>
        <taxon>Basidiomycota</taxon>
        <taxon>Agaricomycotina</taxon>
        <taxon>Agaricomycetes</taxon>
        <taxon>Agaricomycetidae</taxon>
        <taxon>Agaricales</taxon>
        <taxon>Marasmiineae</taxon>
        <taxon>Omphalotaceae</taxon>
        <taxon>Collybiopsis</taxon>
        <taxon>Collybiopsis luxurians</taxon>
    </lineage>
</organism>
<keyword evidence="1" id="KW-0812">Transmembrane</keyword>
<dbReference type="OrthoDB" id="2884172at2759"/>
<feature type="transmembrane region" description="Helical" evidence="1">
    <location>
        <begin position="209"/>
        <end position="227"/>
    </location>
</feature>
<reference evidence="2 3" key="1">
    <citation type="submission" date="2014-04" db="EMBL/GenBank/DDBJ databases">
        <title>Evolutionary Origins and Diversification of the Mycorrhizal Mutualists.</title>
        <authorList>
            <consortium name="DOE Joint Genome Institute"/>
            <consortium name="Mycorrhizal Genomics Consortium"/>
            <person name="Kohler A."/>
            <person name="Kuo A."/>
            <person name="Nagy L.G."/>
            <person name="Floudas D."/>
            <person name="Copeland A."/>
            <person name="Barry K.W."/>
            <person name="Cichocki N."/>
            <person name="Veneault-Fourrey C."/>
            <person name="LaButti K."/>
            <person name="Lindquist E.A."/>
            <person name="Lipzen A."/>
            <person name="Lundell T."/>
            <person name="Morin E."/>
            <person name="Murat C."/>
            <person name="Riley R."/>
            <person name="Ohm R."/>
            <person name="Sun H."/>
            <person name="Tunlid A."/>
            <person name="Henrissat B."/>
            <person name="Grigoriev I.V."/>
            <person name="Hibbett D.S."/>
            <person name="Martin F."/>
        </authorList>
    </citation>
    <scope>NUCLEOTIDE SEQUENCE [LARGE SCALE GENOMIC DNA]</scope>
    <source>
        <strain evidence="2 3">FD-317 M1</strain>
    </source>
</reference>
<evidence type="ECO:0000313" key="2">
    <source>
        <dbReference type="EMBL" id="KIK63509.1"/>
    </source>
</evidence>
<feature type="transmembrane region" description="Helical" evidence="1">
    <location>
        <begin position="50"/>
        <end position="73"/>
    </location>
</feature>
<dbReference type="HOGENOM" id="CLU_071641_1_0_1"/>
<feature type="transmembrane region" description="Helical" evidence="1">
    <location>
        <begin position="287"/>
        <end position="311"/>
    </location>
</feature>